<evidence type="ECO:0000313" key="3">
    <source>
        <dbReference type="EMBL" id="RZQ53496.1"/>
    </source>
</evidence>
<feature type="transmembrane region" description="Helical" evidence="1">
    <location>
        <begin position="239"/>
        <end position="261"/>
    </location>
</feature>
<dbReference type="Proteomes" id="UP000291338">
    <property type="component" value="Unassembled WGS sequence"/>
</dbReference>
<dbReference type="InterPro" id="IPR050879">
    <property type="entry name" value="Acyltransferase_3"/>
</dbReference>
<dbReference type="InterPro" id="IPR002656">
    <property type="entry name" value="Acyl_transf_3_dom"/>
</dbReference>
<feature type="transmembrane region" description="Helical" evidence="1">
    <location>
        <begin position="148"/>
        <end position="169"/>
    </location>
</feature>
<keyword evidence="3" id="KW-0012">Acyltransferase</keyword>
<keyword evidence="1" id="KW-1133">Transmembrane helix</keyword>
<evidence type="ECO:0000313" key="4">
    <source>
        <dbReference type="Proteomes" id="UP000291338"/>
    </source>
</evidence>
<comment type="caution">
    <text evidence="3">The sequence shown here is derived from an EMBL/GenBank/DDBJ whole genome shotgun (WGS) entry which is preliminary data.</text>
</comment>
<sequence>MEIRKLTTLRGLAALIVFVTHFSDITNWLDGVLGGGSGAYGVMLFFLLSGFLMAYLYLDRDFTQANIQDYFLARACRVLPLYLAVVFGSYFLSSTGKNTLYTIPDLHSLLGHLLFLYGESVLWSISPEIQFYFMFILFWMCAKNRKGYIYLLIFAVMILLFLFNFPRIYGDINGVPYNAFNVLRSLPYFFVGVIFGMHYRRLKIPEYLKKHWFILALCLIPLMYPDLTTITSDAKRRMWLSYEVLLVMSTVFFCVVFWVPNNNVLLANKFGDFFGKISYSFYLLHMPIIVQVNKLDVSVELKLLVSLSMSILVAYISFRYFEKPIAKLIRGSKTKQLNAEKSQIALLLDDEYVIKLLFLNGTVSCRELAKKA</sequence>
<feature type="domain" description="Acyltransferase 3" evidence="2">
    <location>
        <begin position="6"/>
        <end position="316"/>
    </location>
</feature>
<dbReference type="GO" id="GO:0016020">
    <property type="term" value="C:membrane"/>
    <property type="evidence" value="ECO:0007669"/>
    <property type="project" value="TreeGrafter"/>
</dbReference>
<protein>
    <submittedName>
        <fullName evidence="3">Acyltransferase</fullName>
    </submittedName>
</protein>
<dbReference type="PANTHER" id="PTHR23028">
    <property type="entry name" value="ACETYLTRANSFERASE"/>
    <property type="match status" value="1"/>
</dbReference>
<dbReference type="EMBL" id="PPSX01000024">
    <property type="protein sequence ID" value="RZQ53496.1"/>
    <property type="molecule type" value="Genomic_DNA"/>
</dbReference>
<keyword evidence="3" id="KW-0808">Transferase</keyword>
<dbReference type="Pfam" id="PF01757">
    <property type="entry name" value="Acyl_transf_3"/>
    <property type="match status" value="1"/>
</dbReference>
<dbReference type="RefSeq" id="WP_130255142.1">
    <property type="nucleotide sequence ID" value="NZ_PPSX01000024.1"/>
</dbReference>
<feature type="transmembrane region" description="Helical" evidence="1">
    <location>
        <begin position="121"/>
        <end position="141"/>
    </location>
</feature>
<keyword evidence="1" id="KW-0812">Transmembrane</keyword>
<dbReference type="GO" id="GO:0000271">
    <property type="term" value="P:polysaccharide biosynthetic process"/>
    <property type="evidence" value="ECO:0007669"/>
    <property type="project" value="TreeGrafter"/>
</dbReference>
<feature type="transmembrane region" description="Helical" evidence="1">
    <location>
        <begin position="181"/>
        <end position="199"/>
    </location>
</feature>
<feature type="transmembrane region" description="Helical" evidence="1">
    <location>
        <begin position="273"/>
        <end position="291"/>
    </location>
</feature>
<proteinExistence type="predicted"/>
<gene>
    <name evidence="3" type="ORF">C1E23_08420</name>
</gene>
<organism evidence="3 4">
    <name type="scientific">Pseudoalteromonas phenolica</name>
    <dbReference type="NCBI Taxonomy" id="161398"/>
    <lineage>
        <taxon>Bacteria</taxon>
        <taxon>Pseudomonadati</taxon>
        <taxon>Pseudomonadota</taxon>
        <taxon>Gammaproteobacteria</taxon>
        <taxon>Alteromonadales</taxon>
        <taxon>Pseudoalteromonadaceae</taxon>
        <taxon>Pseudoalteromonas</taxon>
    </lineage>
</organism>
<evidence type="ECO:0000259" key="2">
    <source>
        <dbReference type="Pfam" id="PF01757"/>
    </source>
</evidence>
<feature type="transmembrane region" description="Helical" evidence="1">
    <location>
        <begin position="303"/>
        <end position="321"/>
    </location>
</feature>
<dbReference type="AlphaFoldDB" id="A0A4Q7IPW4"/>
<feature type="transmembrane region" description="Helical" evidence="1">
    <location>
        <begin position="211"/>
        <end position="227"/>
    </location>
</feature>
<feature type="transmembrane region" description="Helical" evidence="1">
    <location>
        <begin position="70"/>
        <end position="92"/>
    </location>
</feature>
<dbReference type="GO" id="GO:0016747">
    <property type="term" value="F:acyltransferase activity, transferring groups other than amino-acyl groups"/>
    <property type="evidence" value="ECO:0007669"/>
    <property type="project" value="InterPro"/>
</dbReference>
<name>A0A4Q7IPW4_9GAMM</name>
<evidence type="ECO:0000256" key="1">
    <source>
        <dbReference type="SAM" id="Phobius"/>
    </source>
</evidence>
<keyword evidence="1" id="KW-0472">Membrane</keyword>
<feature type="transmembrane region" description="Helical" evidence="1">
    <location>
        <begin position="38"/>
        <end position="58"/>
    </location>
</feature>
<accession>A0A4Q7IPW4</accession>
<dbReference type="PANTHER" id="PTHR23028:SF131">
    <property type="entry name" value="BLR2367 PROTEIN"/>
    <property type="match status" value="1"/>
</dbReference>
<reference evidence="3 4" key="1">
    <citation type="submission" date="2018-01" db="EMBL/GenBank/DDBJ databases">
        <title>Co-occurrence of chitin degradation, pigmentation and bioactivity in marine Pseudoalteromonas.</title>
        <authorList>
            <person name="Paulsen S."/>
            <person name="Gram L."/>
            <person name="Machado H."/>
        </authorList>
    </citation>
    <scope>NUCLEOTIDE SEQUENCE [LARGE SCALE GENOMIC DNA]</scope>
    <source>
        <strain evidence="3 4">S3898</strain>
    </source>
</reference>